<dbReference type="InterPro" id="IPR050645">
    <property type="entry name" value="Histidine_acid_phosphatase"/>
</dbReference>
<dbReference type="Pfam" id="PF00328">
    <property type="entry name" value="His_Phos_2"/>
    <property type="match status" value="1"/>
</dbReference>
<dbReference type="CDD" id="cd07061">
    <property type="entry name" value="HP_HAP_like"/>
    <property type="match status" value="1"/>
</dbReference>
<keyword evidence="4 8" id="KW-0732">Signal</keyword>
<dbReference type="OrthoDB" id="10257284at2759"/>
<dbReference type="AlphaFoldDB" id="A0A9N9TCS0"/>
<proteinExistence type="inferred from homology"/>
<dbReference type="EMBL" id="OU900094">
    <property type="protein sequence ID" value="CAG9853768.1"/>
    <property type="molecule type" value="Genomic_DNA"/>
</dbReference>
<keyword evidence="10" id="KW-1185">Reference proteome</keyword>
<dbReference type="PANTHER" id="PTHR11567:SF211">
    <property type="entry name" value="PROSTATIC ACID PHOSPHATASE"/>
    <property type="match status" value="1"/>
</dbReference>
<evidence type="ECO:0000256" key="8">
    <source>
        <dbReference type="SAM" id="SignalP"/>
    </source>
</evidence>
<sequence length="386" mass="44705">MSPASRLSVLAFLCVCLVDQGSCRYSSYHRPSFHGQTYTPHNSQYGRPNSGSGPNVEKADSTVILTHVVFRHGNRTAQLSEIYPRDPYYNFDYFPFGRGQLTNVGKMREYNVGRELRTRYDKFLGDDFLSRNPLAGLFPPRSDNVWNTALNWQPVPYNFLPADRDPVLIGLNCPNYVRKYDSVVRSRKWQSEFNKDKNVFAYISKNSGLNVTTYEQIYNLYFGLSTEEEWGHKLPKWTEAVWPKIVTDLAIKHYYVQTSTSQLLSLCEGYHLKKIIEDTKRVVRSASVANGPKMYLYSGHENNVAEMLILLNVFSPPHIPTYGSYLIFEVHNINNVVGIKLYYQRYVTESPVLLKIPACDEFCPLDRFEQLFEEYLPVTEDYCYQN</sequence>
<dbReference type="PANTHER" id="PTHR11567">
    <property type="entry name" value="ACID PHOSPHATASE-RELATED"/>
    <property type="match status" value="1"/>
</dbReference>
<comment type="similarity">
    <text evidence="2">Belongs to the histidine acid phosphatase family.</text>
</comment>
<evidence type="ECO:0000256" key="6">
    <source>
        <dbReference type="ARBA" id="ARBA00023157"/>
    </source>
</evidence>
<evidence type="ECO:0000256" key="2">
    <source>
        <dbReference type="ARBA" id="ARBA00005375"/>
    </source>
</evidence>
<dbReference type="Gene3D" id="3.40.50.1240">
    <property type="entry name" value="Phosphoglycerate mutase-like"/>
    <property type="match status" value="1"/>
</dbReference>
<evidence type="ECO:0000256" key="5">
    <source>
        <dbReference type="ARBA" id="ARBA00022801"/>
    </source>
</evidence>
<keyword evidence="7" id="KW-0325">Glycoprotein</keyword>
<protein>
    <recommendedName>
        <fullName evidence="3">acid phosphatase</fullName>
        <ecNumber evidence="3">3.1.3.2</ecNumber>
    </recommendedName>
</protein>
<organism evidence="9 10">
    <name type="scientific">Phyllotreta striolata</name>
    <name type="common">Striped flea beetle</name>
    <name type="synonym">Crioceris striolata</name>
    <dbReference type="NCBI Taxonomy" id="444603"/>
    <lineage>
        <taxon>Eukaryota</taxon>
        <taxon>Metazoa</taxon>
        <taxon>Ecdysozoa</taxon>
        <taxon>Arthropoda</taxon>
        <taxon>Hexapoda</taxon>
        <taxon>Insecta</taxon>
        <taxon>Pterygota</taxon>
        <taxon>Neoptera</taxon>
        <taxon>Endopterygota</taxon>
        <taxon>Coleoptera</taxon>
        <taxon>Polyphaga</taxon>
        <taxon>Cucujiformia</taxon>
        <taxon>Chrysomeloidea</taxon>
        <taxon>Chrysomelidae</taxon>
        <taxon>Galerucinae</taxon>
        <taxon>Alticini</taxon>
        <taxon>Phyllotreta</taxon>
    </lineage>
</organism>
<feature type="signal peptide" evidence="8">
    <location>
        <begin position="1"/>
        <end position="23"/>
    </location>
</feature>
<evidence type="ECO:0000256" key="7">
    <source>
        <dbReference type="ARBA" id="ARBA00023180"/>
    </source>
</evidence>
<dbReference type="Proteomes" id="UP001153712">
    <property type="component" value="Chromosome 1"/>
</dbReference>
<dbReference type="EC" id="3.1.3.2" evidence="3"/>
<evidence type="ECO:0000256" key="3">
    <source>
        <dbReference type="ARBA" id="ARBA00012646"/>
    </source>
</evidence>
<evidence type="ECO:0000313" key="9">
    <source>
        <dbReference type="EMBL" id="CAG9853768.1"/>
    </source>
</evidence>
<reference evidence="9" key="1">
    <citation type="submission" date="2022-01" db="EMBL/GenBank/DDBJ databases">
        <authorList>
            <person name="King R."/>
        </authorList>
    </citation>
    <scope>NUCLEOTIDE SEQUENCE</scope>
</reference>
<gene>
    <name evidence="9" type="ORF">PHYEVI_LOCUS239</name>
</gene>
<accession>A0A9N9TCS0</accession>
<dbReference type="InterPro" id="IPR000560">
    <property type="entry name" value="His_Pase_clade-2"/>
</dbReference>
<evidence type="ECO:0000256" key="1">
    <source>
        <dbReference type="ARBA" id="ARBA00000032"/>
    </source>
</evidence>
<evidence type="ECO:0000256" key="4">
    <source>
        <dbReference type="ARBA" id="ARBA00022729"/>
    </source>
</evidence>
<name>A0A9N9TCS0_PHYSR</name>
<comment type="catalytic activity">
    <reaction evidence="1">
        <text>a phosphate monoester + H2O = an alcohol + phosphate</text>
        <dbReference type="Rhea" id="RHEA:15017"/>
        <dbReference type="ChEBI" id="CHEBI:15377"/>
        <dbReference type="ChEBI" id="CHEBI:30879"/>
        <dbReference type="ChEBI" id="CHEBI:43474"/>
        <dbReference type="ChEBI" id="CHEBI:67140"/>
        <dbReference type="EC" id="3.1.3.2"/>
    </reaction>
</comment>
<dbReference type="InterPro" id="IPR029033">
    <property type="entry name" value="His_PPase_superfam"/>
</dbReference>
<feature type="chain" id="PRO_5040418962" description="acid phosphatase" evidence="8">
    <location>
        <begin position="24"/>
        <end position="386"/>
    </location>
</feature>
<keyword evidence="6" id="KW-1015">Disulfide bond</keyword>
<dbReference type="GO" id="GO:0003993">
    <property type="term" value="F:acid phosphatase activity"/>
    <property type="evidence" value="ECO:0007669"/>
    <property type="project" value="UniProtKB-EC"/>
</dbReference>
<dbReference type="SUPFAM" id="SSF53254">
    <property type="entry name" value="Phosphoglycerate mutase-like"/>
    <property type="match status" value="1"/>
</dbReference>
<keyword evidence="5" id="KW-0378">Hydrolase</keyword>
<evidence type="ECO:0000313" key="10">
    <source>
        <dbReference type="Proteomes" id="UP001153712"/>
    </source>
</evidence>